<accession>A0ABP8IAH3</accession>
<gene>
    <name evidence="2" type="ORF">GCM10023165_46320</name>
</gene>
<dbReference type="EMBL" id="BAABGJ010000080">
    <property type="protein sequence ID" value="GAA4354774.1"/>
    <property type="molecule type" value="Genomic_DNA"/>
</dbReference>
<dbReference type="Pfam" id="PF13378">
    <property type="entry name" value="MR_MLE_C"/>
    <property type="match status" value="1"/>
</dbReference>
<feature type="domain" description="Enolase C-terminal" evidence="1">
    <location>
        <begin position="211"/>
        <end position="364"/>
    </location>
</feature>
<organism evidence="2 3">
    <name type="scientific">Variovorax defluvii</name>
    <dbReference type="NCBI Taxonomy" id="913761"/>
    <lineage>
        <taxon>Bacteria</taxon>
        <taxon>Pseudomonadati</taxon>
        <taxon>Pseudomonadota</taxon>
        <taxon>Betaproteobacteria</taxon>
        <taxon>Burkholderiales</taxon>
        <taxon>Comamonadaceae</taxon>
        <taxon>Variovorax</taxon>
    </lineage>
</organism>
<keyword evidence="3" id="KW-1185">Reference proteome</keyword>
<dbReference type="RefSeq" id="WP_345540929.1">
    <property type="nucleotide sequence ID" value="NZ_BAABGJ010000080.1"/>
</dbReference>
<dbReference type="InterPro" id="IPR029065">
    <property type="entry name" value="Enolase_C-like"/>
</dbReference>
<name>A0ABP8IAH3_9BURK</name>
<proteinExistence type="predicted"/>
<evidence type="ECO:0000313" key="2">
    <source>
        <dbReference type="EMBL" id="GAA4354774.1"/>
    </source>
</evidence>
<evidence type="ECO:0000313" key="3">
    <source>
        <dbReference type="Proteomes" id="UP001500975"/>
    </source>
</evidence>
<comment type="caution">
    <text evidence="2">The sequence shown here is derived from an EMBL/GenBank/DDBJ whole genome shotgun (WGS) entry which is preliminary data.</text>
</comment>
<dbReference type="Gene3D" id="3.20.20.120">
    <property type="entry name" value="Enolase-like C-terminal domain"/>
    <property type="match status" value="1"/>
</dbReference>
<reference evidence="3" key="1">
    <citation type="journal article" date="2019" name="Int. J. Syst. Evol. Microbiol.">
        <title>The Global Catalogue of Microorganisms (GCM) 10K type strain sequencing project: providing services to taxonomists for standard genome sequencing and annotation.</title>
        <authorList>
            <consortium name="The Broad Institute Genomics Platform"/>
            <consortium name="The Broad Institute Genome Sequencing Center for Infectious Disease"/>
            <person name="Wu L."/>
            <person name="Ma J."/>
        </authorList>
    </citation>
    <scope>NUCLEOTIDE SEQUENCE [LARGE SCALE GENOMIC DNA]</scope>
    <source>
        <strain evidence="3">JCM 17804</strain>
    </source>
</reference>
<dbReference type="Proteomes" id="UP001500975">
    <property type="component" value="Unassembled WGS sequence"/>
</dbReference>
<dbReference type="SUPFAM" id="SSF51604">
    <property type="entry name" value="Enolase C-terminal domain-like"/>
    <property type="match status" value="1"/>
</dbReference>
<evidence type="ECO:0000259" key="1">
    <source>
        <dbReference type="Pfam" id="PF13378"/>
    </source>
</evidence>
<sequence length="471" mass="50586">MAEAPRFAIREIALFERPVVLRLPFRFGVVTLTECPQAFARARIELADGRSAWGAAAELMAPKWFDKNLALSNEDNFDQLRRVTALAREAYLGDASAAGAFGHFARHHEAHRQACEKLGFNPLLASYGPALIDRAVLDALCRALGMSFQAAIRGNVPGIGPAHPTFAGLDFDAFLAGLAPAAGIEVRHTVGMVDAIGAADLKAPAADGLPETLEQVIQRYGHRYFKLKVGGRIDEDLARLEAIAAVLDRAAAPYFASLDGNEQYADAAGIAELLARIRETPALTRLHEAILFVEQPIARKLALDVDLRGTDIGKPVIIDESDGELDSFVQARARGYAGVSSKTCKGFYKSLLNAARCAAWNAQGSQPRYFMSAEDLTTQAGLAVQQDLALVDLLGITHVERNGHHYVDGMAALPPAEQQAFLDAHGDLYERSQGAVRLRIRDGRLALGSLACTGFASAAMPDFDAMTPLGG</sequence>
<protein>
    <submittedName>
        <fullName evidence="2">Mandelate racemase</fullName>
    </submittedName>
</protein>
<dbReference type="InterPro" id="IPR036849">
    <property type="entry name" value="Enolase-like_C_sf"/>
</dbReference>